<feature type="region of interest" description="Disordered" evidence="1">
    <location>
        <begin position="99"/>
        <end position="136"/>
    </location>
</feature>
<dbReference type="AlphaFoldDB" id="A0A182JF74"/>
<evidence type="ECO:0000313" key="2">
    <source>
        <dbReference type="EnsemblMetazoa" id="AATE016958-PA.1"/>
    </source>
</evidence>
<feature type="compositionally biased region" description="Low complexity" evidence="1">
    <location>
        <begin position="99"/>
        <end position="134"/>
    </location>
</feature>
<dbReference type="VEuPathDB" id="VectorBase:AATE016958"/>
<evidence type="ECO:0000256" key="1">
    <source>
        <dbReference type="SAM" id="MobiDB-lite"/>
    </source>
</evidence>
<dbReference type="EnsemblMetazoa" id="AATE016958-RA">
    <property type="protein sequence ID" value="AATE016958-PA.1"/>
    <property type="gene ID" value="AATE016958"/>
</dbReference>
<organism evidence="2">
    <name type="scientific">Anopheles atroparvus</name>
    <name type="common">European mosquito</name>
    <dbReference type="NCBI Taxonomy" id="41427"/>
    <lineage>
        <taxon>Eukaryota</taxon>
        <taxon>Metazoa</taxon>
        <taxon>Ecdysozoa</taxon>
        <taxon>Arthropoda</taxon>
        <taxon>Hexapoda</taxon>
        <taxon>Insecta</taxon>
        <taxon>Pterygota</taxon>
        <taxon>Neoptera</taxon>
        <taxon>Endopterygota</taxon>
        <taxon>Diptera</taxon>
        <taxon>Nematocera</taxon>
        <taxon>Culicoidea</taxon>
        <taxon>Culicidae</taxon>
        <taxon>Anophelinae</taxon>
        <taxon>Anopheles</taxon>
    </lineage>
</organism>
<proteinExistence type="predicted"/>
<sequence>MAIHSSGEKGSKNASSGISVAVSGAASSDTPPWKYGIVKSITSERALNTHLETLSGANDRSAVPDMRSPMTPFHCCRVWIGGAVENSNGYFISCPGAPVSSSSSSATVSGSTRDSSSSSKSSNSSESAKNSSNRSARRIDASTTVWFPFWPRPPPFTFAGRRACLVLSGEPSASTCGPSSPSGCGLIKAALPKRAIGQMRMVAQVERVVEVILLVAPSAHRSARFQLLLGANSVADVVSIHSHTKWPFSIFMRCASAMMRRATLRLQRTNTTPLVDREMTGNFIEFPASASDFAAWLSPTMTMPASGIPSIESHALVISLEENRPLSGRLM</sequence>
<accession>A0A182JF74</accession>
<name>A0A182JF74_ANOAO</name>
<reference evidence="2" key="1">
    <citation type="submission" date="2022-08" db="UniProtKB">
        <authorList>
            <consortium name="EnsemblMetazoa"/>
        </authorList>
    </citation>
    <scope>IDENTIFICATION</scope>
    <source>
        <strain evidence="2">EBRO</strain>
    </source>
</reference>
<protein>
    <submittedName>
        <fullName evidence="2">Uncharacterized protein</fullName>
    </submittedName>
</protein>